<keyword evidence="3" id="KW-1185">Reference proteome</keyword>
<protein>
    <submittedName>
        <fullName evidence="2">Uncharacterized protein</fullName>
    </submittedName>
</protein>
<dbReference type="EnsemblBacteria" id="ABF90215">
    <property type="protein sequence ID" value="ABF90215"/>
    <property type="gene ID" value="MXAN_7230"/>
</dbReference>
<name>Q1CW80_MYXXD</name>
<dbReference type="STRING" id="246197.MXAN_7230"/>
<organism evidence="2 3">
    <name type="scientific">Myxococcus xanthus (strain DK1622)</name>
    <dbReference type="NCBI Taxonomy" id="246197"/>
    <lineage>
        <taxon>Bacteria</taxon>
        <taxon>Pseudomonadati</taxon>
        <taxon>Myxococcota</taxon>
        <taxon>Myxococcia</taxon>
        <taxon>Myxococcales</taxon>
        <taxon>Cystobacterineae</taxon>
        <taxon>Myxococcaceae</taxon>
        <taxon>Myxococcus</taxon>
    </lineage>
</organism>
<dbReference type="KEGG" id="mxa:MXAN_7230"/>
<dbReference type="HOGENOM" id="CLU_2524080_0_0_7"/>
<dbReference type="EMBL" id="CP000113">
    <property type="protein sequence ID" value="ABF90215.1"/>
    <property type="molecule type" value="Genomic_DNA"/>
</dbReference>
<evidence type="ECO:0000313" key="3">
    <source>
        <dbReference type="Proteomes" id="UP000002402"/>
    </source>
</evidence>
<proteinExistence type="predicted"/>
<evidence type="ECO:0000313" key="2">
    <source>
        <dbReference type="EMBL" id="ABF90215.1"/>
    </source>
</evidence>
<dbReference type="AlphaFoldDB" id="Q1CW80"/>
<feature type="transmembrane region" description="Helical" evidence="1">
    <location>
        <begin position="29"/>
        <end position="54"/>
    </location>
</feature>
<sequence length="84" mass="8727">MRLRSNGTRGVASRTTGVRVSMHSQGSKVLRTVTVVLAVLLLVFVVLTAAGTFFGGTKIRPLFGMPEGGLHAHDDGDAAPPATP</sequence>
<reference evidence="2 3" key="1">
    <citation type="journal article" date="2006" name="Proc. Natl. Acad. Sci. U.S.A.">
        <title>Evolution of sensory complexity recorded in a myxobacterial genome.</title>
        <authorList>
            <person name="Goldman B.S."/>
            <person name="Nierman W.C."/>
            <person name="Kaiser D."/>
            <person name="Slater S.C."/>
            <person name="Durkin A.S."/>
            <person name="Eisen J.A."/>
            <person name="Ronning C.M."/>
            <person name="Barbazuk W.B."/>
            <person name="Blanchard M."/>
            <person name="Field C."/>
            <person name="Halling C."/>
            <person name="Hinkle G."/>
            <person name="Iartchuk O."/>
            <person name="Kim H.S."/>
            <person name="Mackenzie C."/>
            <person name="Madupu R."/>
            <person name="Miller N."/>
            <person name="Shvartsbeyn A."/>
            <person name="Sullivan S.A."/>
            <person name="Vaudin M."/>
            <person name="Wiegand R."/>
            <person name="Kaplan H.B."/>
        </authorList>
    </citation>
    <scope>NUCLEOTIDE SEQUENCE [LARGE SCALE GENOMIC DNA]</scope>
    <source>
        <strain evidence="3">DK1622</strain>
    </source>
</reference>
<evidence type="ECO:0000256" key="1">
    <source>
        <dbReference type="SAM" id="Phobius"/>
    </source>
</evidence>
<keyword evidence="1" id="KW-0812">Transmembrane</keyword>
<accession>Q1CW80</accession>
<keyword evidence="1" id="KW-1133">Transmembrane helix</keyword>
<keyword evidence="1" id="KW-0472">Membrane</keyword>
<gene>
    <name evidence="2" type="ordered locus">MXAN_7230</name>
</gene>
<dbReference type="Proteomes" id="UP000002402">
    <property type="component" value="Chromosome"/>
</dbReference>